<protein>
    <submittedName>
        <fullName evidence="2">Inner membrane protein</fullName>
    </submittedName>
</protein>
<feature type="transmembrane region" description="Helical" evidence="1">
    <location>
        <begin position="99"/>
        <end position="119"/>
    </location>
</feature>
<keyword evidence="1" id="KW-1133">Transmembrane helix</keyword>
<reference evidence="2 3" key="1">
    <citation type="submission" date="2018-12" db="EMBL/GenBank/DDBJ databases">
        <authorList>
            <consortium name="Pathogen Informatics"/>
        </authorList>
    </citation>
    <scope>NUCLEOTIDE SEQUENCE [LARGE SCALE GENOMIC DNA]</scope>
    <source>
        <strain evidence="2 3">NCTC12742</strain>
    </source>
</reference>
<feature type="transmembrane region" description="Helical" evidence="1">
    <location>
        <begin position="428"/>
        <end position="450"/>
    </location>
</feature>
<evidence type="ECO:0000313" key="3">
    <source>
        <dbReference type="Proteomes" id="UP000272771"/>
    </source>
</evidence>
<evidence type="ECO:0000313" key="2">
    <source>
        <dbReference type="EMBL" id="VEJ51359.1"/>
    </source>
</evidence>
<accession>A0A3S5CAJ6</accession>
<dbReference type="EMBL" id="LR134533">
    <property type="protein sequence ID" value="VEJ51359.1"/>
    <property type="molecule type" value="Genomic_DNA"/>
</dbReference>
<feature type="transmembrane region" description="Helical" evidence="1">
    <location>
        <begin position="398"/>
        <end position="416"/>
    </location>
</feature>
<dbReference type="Proteomes" id="UP000272771">
    <property type="component" value="Chromosome"/>
</dbReference>
<dbReference type="STRING" id="28091.SAMEA3174300_01871"/>
<keyword evidence="1" id="KW-0812">Transmembrane</keyword>
<evidence type="ECO:0000256" key="1">
    <source>
        <dbReference type="SAM" id="Phobius"/>
    </source>
</evidence>
<organism evidence="2 3">
    <name type="scientific">Neisseria weaveri</name>
    <dbReference type="NCBI Taxonomy" id="28091"/>
    <lineage>
        <taxon>Bacteria</taxon>
        <taxon>Pseudomonadati</taxon>
        <taxon>Pseudomonadota</taxon>
        <taxon>Betaproteobacteria</taxon>
        <taxon>Neisseriales</taxon>
        <taxon>Neisseriaceae</taxon>
        <taxon>Neisseria</taxon>
    </lineage>
</organism>
<feature type="transmembrane region" description="Helical" evidence="1">
    <location>
        <begin position="327"/>
        <end position="345"/>
    </location>
</feature>
<feature type="transmembrane region" description="Helical" evidence="1">
    <location>
        <begin position="352"/>
        <end position="378"/>
    </location>
</feature>
<keyword evidence="3" id="KW-1185">Reference proteome</keyword>
<dbReference type="OrthoDB" id="8556356at2"/>
<name>A0A3S5CAJ6_9NEIS</name>
<feature type="transmembrane region" description="Helical" evidence="1">
    <location>
        <begin position="215"/>
        <end position="238"/>
    </location>
</feature>
<dbReference type="RefSeq" id="WP_004285148.1">
    <property type="nucleotide sequence ID" value="NZ_CAUJRG010000009.1"/>
</dbReference>
<feature type="transmembrane region" description="Helical" evidence="1">
    <location>
        <begin position="131"/>
        <end position="164"/>
    </location>
</feature>
<keyword evidence="1" id="KW-0472">Membrane</keyword>
<gene>
    <name evidence="2" type="ORF">NCTC12742_01242</name>
</gene>
<feature type="transmembrane region" description="Helical" evidence="1">
    <location>
        <begin position="301"/>
        <end position="321"/>
    </location>
</feature>
<dbReference type="AlphaFoldDB" id="A0A3S5CAJ6"/>
<feature type="transmembrane region" description="Helical" evidence="1">
    <location>
        <begin position="271"/>
        <end position="289"/>
    </location>
</feature>
<sequence>MLTYTPPHARNLPKTHEHPWLLLLLVFAWLWPGVFSHDLWNPSEPLVFTAVSSFSEGGSVWLPTALGQPVFDVSPVYVAAASLFRFLLSPWAADVYSATRFASVFFTVIGLTCCGMAGYRFLGRHQGRSVVLILIGCAGLLTMSHFLSGMSVVFAALSMCLYGFALVQTRVIMASLLLGGGWALLSVSAGFALPLGLMLMSLALVLNRQWRFKRYYITLVGASAFGLPLMAVYPFALWKTDAGTFGLWLSHHALGVFGGVSDFQTAFSLPYYLKNLLWFAFPAWPLAVWTASRIKLQHERWGVLALFWLAAVLLLTALLPVNYQEHLIWLLPPLALLGAAQLDGLRRGAAAFLNWFGIMAFGLLALFLWLGFFAMNYGWPAKLAERSQYFSPFYEPDINIMPMLVAVLFTPVWLWAITRKHIKGRQAVTNWAAGVTLVWALLMTLFLPWLDAAKSHAPVVKQMEQTMPSEIRDAVSAGSACISVDKNAAVARMVWAQYGSLALKVGDDSCAYRLVQQPKSAPAPQGWEAVWQGARPRNKIEGFALLKRPSEK</sequence>
<feature type="transmembrane region" description="Helical" evidence="1">
    <location>
        <begin position="184"/>
        <end position="206"/>
    </location>
</feature>
<proteinExistence type="predicted"/>